<dbReference type="PANTHER" id="PTHR35936:SF34">
    <property type="entry name" value="ABC TRANSPORTER EXTRACELLULAR-BINDING PROTEIN YCKB-RELATED"/>
    <property type="match status" value="1"/>
</dbReference>
<dbReference type="Gene3D" id="3.40.190.10">
    <property type="entry name" value="Periplasmic binding protein-like II"/>
    <property type="match status" value="2"/>
</dbReference>
<dbReference type="InterPro" id="IPR018313">
    <property type="entry name" value="SBP_3_CS"/>
</dbReference>
<evidence type="ECO:0000313" key="8">
    <source>
        <dbReference type="EMBL" id="GGE26192.1"/>
    </source>
</evidence>
<feature type="chain" id="PRO_5039347997" evidence="5">
    <location>
        <begin position="22"/>
        <end position="268"/>
    </location>
</feature>
<evidence type="ECO:0000313" key="9">
    <source>
        <dbReference type="Proteomes" id="UP000625210"/>
    </source>
</evidence>
<dbReference type="PANTHER" id="PTHR35936">
    <property type="entry name" value="MEMBRANE-BOUND LYTIC MUREIN TRANSGLYCOSYLASE F"/>
    <property type="match status" value="1"/>
</dbReference>
<proteinExistence type="inferred from homology"/>
<reference evidence="8" key="2">
    <citation type="submission" date="2020-09" db="EMBL/GenBank/DDBJ databases">
        <authorList>
            <person name="Sun Q."/>
            <person name="Zhou Y."/>
        </authorList>
    </citation>
    <scope>NUCLEOTIDE SEQUENCE</scope>
    <source>
        <strain evidence="8">CGMCC 1.15179</strain>
    </source>
</reference>
<dbReference type="GO" id="GO:0016020">
    <property type="term" value="C:membrane"/>
    <property type="evidence" value="ECO:0007669"/>
    <property type="project" value="InterPro"/>
</dbReference>
<keyword evidence="9" id="KW-1185">Reference proteome</keyword>
<evidence type="ECO:0000259" key="7">
    <source>
        <dbReference type="SMART" id="SM00079"/>
    </source>
</evidence>
<dbReference type="EMBL" id="BMHQ01000012">
    <property type="protein sequence ID" value="GGE26192.1"/>
    <property type="molecule type" value="Genomic_DNA"/>
</dbReference>
<evidence type="ECO:0000259" key="6">
    <source>
        <dbReference type="SMART" id="SM00062"/>
    </source>
</evidence>
<dbReference type="GO" id="GO:0015276">
    <property type="term" value="F:ligand-gated monoatomic ion channel activity"/>
    <property type="evidence" value="ECO:0007669"/>
    <property type="project" value="InterPro"/>
</dbReference>
<feature type="domain" description="Solute-binding protein family 3/N-terminal" evidence="6">
    <location>
        <begin position="45"/>
        <end position="264"/>
    </location>
</feature>
<organism evidence="8 9">
    <name type="scientific">Marinithermofilum abyssi</name>
    <dbReference type="NCBI Taxonomy" id="1571185"/>
    <lineage>
        <taxon>Bacteria</taxon>
        <taxon>Bacillati</taxon>
        <taxon>Bacillota</taxon>
        <taxon>Bacilli</taxon>
        <taxon>Bacillales</taxon>
        <taxon>Thermoactinomycetaceae</taxon>
        <taxon>Marinithermofilum</taxon>
    </lineage>
</organism>
<dbReference type="GO" id="GO:0030313">
    <property type="term" value="C:cell envelope"/>
    <property type="evidence" value="ECO:0007669"/>
    <property type="project" value="UniProtKB-SubCell"/>
</dbReference>
<dbReference type="SUPFAM" id="SSF53850">
    <property type="entry name" value="Periplasmic binding protein-like II"/>
    <property type="match status" value="1"/>
</dbReference>
<dbReference type="AlphaFoldDB" id="A0A8J2VJ19"/>
<accession>A0A8J2VJ19</accession>
<name>A0A8J2VJ19_9BACL</name>
<feature type="signal peptide" evidence="5">
    <location>
        <begin position="1"/>
        <end position="21"/>
    </location>
</feature>
<evidence type="ECO:0000256" key="2">
    <source>
        <dbReference type="ARBA" id="ARBA00010333"/>
    </source>
</evidence>
<dbReference type="InterPro" id="IPR001320">
    <property type="entry name" value="Iontro_rcpt_C"/>
</dbReference>
<comment type="similarity">
    <text evidence="2 4">Belongs to the bacterial solute-binding protein 3 family.</text>
</comment>
<evidence type="ECO:0000256" key="3">
    <source>
        <dbReference type="ARBA" id="ARBA00022729"/>
    </source>
</evidence>
<evidence type="ECO:0000256" key="5">
    <source>
        <dbReference type="SAM" id="SignalP"/>
    </source>
</evidence>
<dbReference type="PROSITE" id="PS01039">
    <property type="entry name" value="SBP_BACTERIAL_3"/>
    <property type="match status" value="1"/>
</dbReference>
<evidence type="ECO:0000256" key="4">
    <source>
        <dbReference type="RuleBase" id="RU003744"/>
    </source>
</evidence>
<dbReference type="RefSeq" id="WP_229752025.1">
    <property type="nucleotide sequence ID" value="NZ_BMHQ01000012.1"/>
</dbReference>
<dbReference type="SMART" id="SM00062">
    <property type="entry name" value="PBPb"/>
    <property type="match status" value="1"/>
</dbReference>
<dbReference type="Pfam" id="PF00497">
    <property type="entry name" value="SBP_bac_3"/>
    <property type="match status" value="1"/>
</dbReference>
<feature type="domain" description="Ionotropic glutamate receptor C-terminal" evidence="7">
    <location>
        <begin position="45"/>
        <end position="263"/>
    </location>
</feature>
<evidence type="ECO:0000256" key="1">
    <source>
        <dbReference type="ARBA" id="ARBA00004196"/>
    </source>
</evidence>
<comment type="subcellular location">
    <subcellularLocation>
        <location evidence="1">Cell envelope</location>
    </subcellularLocation>
</comment>
<protein>
    <submittedName>
        <fullName evidence="8">L-cystine-binding protein TcyA</fullName>
    </submittedName>
</protein>
<reference evidence="8" key="1">
    <citation type="journal article" date="2014" name="Int. J. Syst. Evol. Microbiol.">
        <title>Complete genome sequence of Corynebacterium casei LMG S-19264T (=DSM 44701T), isolated from a smear-ripened cheese.</title>
        <authorList>
            <consortium name="US DOE Joint Genome Institute (JGI-PGF)"/>
            <person name="Walter F."/>
            <person name="Albersmeier A."/>
            <person name="Kalinowski J."/>
            <person name="Ruckert C."/>
        </authorList>
    </citation>
    <scope>NUCLEOTIDE SEQUENCE</scope>
    <source>
        <strain evidence="8">CGMCC 1.15179</strain>
    </source>
</reference>
<gene>
    <name evidence="8" type="primary">tcyA</name>
    <name evidence="8" type="ORF">GCM10011571_30430</name>
</gene>
<dbReference type="PROSITE" id="PS51257">
    <property type="entry name" value="PROKAR_LIPOPROTEIN"/>
    <property type="match status" value="1"/>
</dbReference>
<dbReference type="SMART" id="SM00079">
    <property type="entry name" value="PBPe"/>
    <property type="match status" value="1"/>
</dbReference>
<dbReference type="InterPro" id="IPR001638">
    <property type="entry name" value="Solute-binding_3/MltF_N"/>
</dbReference>
<sequence length="268" mass="29673">MKRVTWIVLIIFSLLVTTACSIQSPPQSKSSDTNHLLADIKKRGEIRIGTEGAYKPFSFRDEKTNQLTGYDVDVAKEVAKRLGVKAKFVEGPWDSMLTGLKTGRFDTIANQVGVRADRKKTFDFSKPYTVSYAQIVVHKDNNQIKGLKDVKGKRAAQTPTSNYGKMAKQAGAELVAYEDMMTSLRDVAAKRVDLSINDRLAIAQVMKSSNLPLKTVGEPFEKGVSAFPVPKGNQDLVKEINKALDDMRKDGTLAKISNKWFGEDVSKP</sequence>
<comment type="caution">
    <text evidence="8">The sequence shown here is derived from an EMBL/GenBank/DDBJ whole genome shotgun (WGS) entry which is preliminary data.</text>
</comment>
<keyword evidence="3 5" id="KW-0732">Signal</keyword>
<dbReference type="Proteomes" id="UP000625210">
    <property type="component" value="Unassembled WGS sequence"/>
</dbReference>